<keyword evidence="1" id="KW-0812">Transmembrane</keyword>
<organism evidence="2 3">
    <name type="scientific">Candidatus Bandiella euplotis</name>
    <dbReference type="NCBI Taxonomy" id="1664265"/>
    <lineage>
        <taxon>Bacteria</taxon>
        <taxon>Pseudomonadati</taxon>
        <taxon>Pseudomonadota</taxon>
        <taxon>Alphaproteobacteria</taxon>
        <taxon>Rickettsiales</taxon>
        <taxon>Candidatus Midichloriaceae</taxon>
        <taxon>Candidatus Bandiella</taxon>
    </lineage>
</organism>
<evidence type="ECO:0000313" key="2">
    <source>
        <dbReference type="EMBL" id="WPX97257.1"/>
    </source>
</evidence>
<dbReference type="InterPro" id="IPR046653">
    <property type="entry name" value="DUF6765"/>
</dbReference>
<gene>
    <name evidence="2" type="ORF">Bandiella_01404</name>
</gene>
<keyword evidence="1" id="KW-0472">Membrane</keyword>
<dbReference type="Proteomes" id="UP001327219">
    <property type="component" value="Chromosome"/>
</dbReference>
<dbReference type="Pfam" id="PF20551">
    <property type="entry name" value="DUF6765"/>
    <property type="match status" value="1"/>
</dbReference>
<accession>A0ABZ0UMU1</accession>
<evidence type="ECO:0000256" key="1">
    <source>
        <dbReference type="SAM" id="Phobius"/>
    </source>
</evidence>
<keyword evidence="1" id="KW-1133">Transmembrane helix</keyword>
<dbReference type="EMBL" id="CP110820">
    <property type="protein sequence ID" value="WPX97257.1"/>
    <property type="molecule type" value="Genomic_DNA"/>
</dbReference>
<sequence length="261" mass="30044">MLCNNTARAFISGEQPLNLVLVKLHPHSLHLYLCIPLILPFLTYLLLLHFLHSVFISLFSLLLAIFILASYLSYGNTPEHSINTTKNSKLARKILRCALKSRNLYCIGIASHVYVDTWAHQNFIGASSDFNALYSHLVGILPTIGHIDALDKPDLVGLIWQDPRLKKSKISNIRRFLDASKKLIHEYGRYTKKLNVGVEQFLSSLETIMYNDEKNSYLDVKRLQGKRIKQYNELAKQITSFDILKYNKHKWRDESIKLAEC</sequence>
<feature type="transmembrane region" description="Helical" evidence="1">
    <location>
        <begin position="54"/>
        <end position="74"/>
    </location>
</feature>
<protein>
    <recommendedName>
        <fullName evidence="4">Phospholipase C/D domain-containing protein</fullName>
    </recommendedName>
</protein>
<name>A0ABZ0UMU1_9RICK</name>
<proteinExistence type="predicted"/>
<evidence type="ECO:0008006" key="4">
    <source>
        <dbReference type="Google" id="ProtNLM"/>
    </source>
</evidence>
<reference evidence="2 3" key="1">
    <citation type="submission" date="2022-11" db="EMBL/GenBank/DDBJ databases">
        <title>Host association and intracellularity evolved multiple times independently in the Rickettsiales.</title>
        <authorList>
            <person name="Castelli M."/>
            <person name="Nardi T."/>
            <person name="Gammuto L."/>
            <person name="Bellinzona G."/>
            <person name="Sabaneyeva E."/>
            <person name="Potekhin A."/>
            <person name="Serra V."/>
            <person name="Petroni G."/>
            <person name="Sassera D."/>
        </authorList>
    </citation>
    <scope>NUCLEOTIDE SEQUENCE [LARGE SCALE GENOMIC DNA]</scope>
    <source>
        <strain evidence="2 3">NDG2</strain>
    </source>
</reference>
<feature type="transmembrane region" description="Helical" evidence="1">
    <location>
        <begin position="29"/>
        <end position="47"/>
    </location>
</feature>
<evidence type="ECO:0000313" key="3">
    <source>
        <dbReference type="Proteomes" id="UP001327219"/>
    </source>
</evidence>
<keyword evidence="3" id="KW-1185">Reference proteome</keyword>